<dbReference type="AlphaFoldDB" id="A0AAN9TQP0"/>
<protein>
    <submittedName>
        <fullName evidence="1">Uncharacterized protein</fullName>
    </submittedName>
</protein>
<evidence type="ECO:0000313" key="1">
    <source>
        <dbReference type="EMBL" id="KAK7603459.1"/>
    </source>
</evidence>
<gene>
    <name evidence="1" type="ORF">V9T40_003458</name>
</gene>
<keyword evidence="2" id="KW-1185">Reference proteome</keyword>
<comment type="caution">
    <text evidence="1">The sequence shown here is derived from an EMBL/GenBank/DDBJ whole genome shotgun (WGS) entry which is preliminary data.</text>
</comment>
<dbReference type="EMBL" id="JBBCAQ010000006">
    <property type="protein sequence ID" value="KAK7603459.1"/>
    <property type="molecule type" value="Genomic_DNA"/>
</dbReference>
<accession>A0AAN9TQP0</accession>
<dbReference type="Proteomes" id="UP001367676">
    <property type="component" value="Unassembled WGS sequence"/>
</dbReference>
<evidence type="ECO:0000313" key="2">
    <source>
        <dbReference type="Proteomes" id="UP001367676"/>
    </source>
</evidence>
<sequence length="75" mass="7898">MVAGGGQGVALEKEYSVARENGKFCSQMIPKIGGCSSGPFDGIGETVSAVAVDSNRFWLRTKAECGEQKMRGLKA</sequence>
<name>A0AAN9TQP0_9HEMI</name>
<reference evidence="1 2" key="1">
    <citation type="submission" date="2024-03" db="EMBL/GenBank/DDBJ databases">
        <title>Adaptation during the transition from Ophiocordyceps entomopathogen to insect associate is accompanied by gene loss and intensified selection.</title>
        <authorList>
            <person name="Ward C.M."/>
            <person name="Onetto C.A."/>
            <person name="Borneman A.R."/>
        </authorList>
    </citation>
    <scope>NUCLEOTIDE SEQUENCE [LARGE SCALE GENOMIC DNA]</scope>
    <source>
        <strain evidence="1">AWRI1</strain>
        <tissue evidence="1">Single Adult Female</tissue>
    </source>
</reference>
<proteinExistence type="predicted"/>
<organism evidence="1 2">
    <name type="scientific">Parthenolecanium corni</name>
    <dbReference type="NCBI Taxonomy" id="536013"/>
    <lineage>
        <taxon>Eukaryota</taxon>
        <taxon>Metazoa</taxon>
        <taxon>Ecdysozoa</taxon>
        <taxon>Arthropoda</taxon>
        <taxon>Hexapoda</taxon>
        <taxon>Insecta</taxon>
        <taxon>Pterygota</taxon>
        <taxon>Neoptera</taxon>
        <taxon>Paraneoptera</taxon>
        <taxon>Hemiptera</taxon>
        <taxon>Sternorrhyncha</taxon>
        <taxon>Coccoidea</taxon>
        <taxon>Coccidae</taxon>
        <taxon>Parthenolecanium</taxon>
    </lineage>
</organism>